<evidence type="ECO:0000259" key="13">
    <source>
        <dbReference type="PROSITE" id="PS51495"/>
    </source>
</evidence>
<feature type="domain" description="RanBP2-type" evidence="12">
    <location>
        <begin position="104"/>
        <end position="137"/>
    </location>
</feature>
<keyword evidence="5" id="KW-0479">Metal-binding</keyword>
<evidence type="ECO:0000256" key="6">
    <source>
        <dbReference type="ARBA" id="ARBA00022771"/>
    </source>
</evidence>
<reference evidence="14 15" key="2">
    <citation type="submission" date="2016-08" db="EMBL/GenBank/DDBJ databases">
        <title>Pervasive Adenine N6-methylation of Active Genes in Fungi.</title>
        <authorList>
            <consortium name="DOE Joint Genome Institute"/>
            <person name="Mondo S.J."/>
            <person name="Dannebaum R.O."/>
            <person name="Kuo R.C."/>
            <person name="Labutti K."/>
            <person name="Haridas S."/>
            <person name="Kuo A."/>
            <person name="Salamov A."/>
            <person name="Ahrendt S.R."/>
            <person name="Lipzen A."/>
            <person name="Sullivan W."/>
            <person name="Andreopoulos W.B."/>
            <person name="Clum A."/>
            <person name="Lindquist E."/>
            <person name="Daum C."/>
            <person name="Ramamoorthy G.K."/>
            <person name="Gryganskyi A."/>
            <person name="Culley D."/>
            <person name="Magnuson J.K."/>
            <person name="James T.Y."/>
            <person name="O'Malley M.A."/>
            <person name="Stajich J.E."/>
            <person name="Spatafora J.W."/>
            <person name="Visel A."/>
            <person name="Grigoriev I.V."/>
        </authorList>
    </citation>
    <scope>NUCLEOTIDE SEQUENCE [LARGE SCALE GENOMIC DNA]</scope>
    <source>
        <strain evidence="15">finn</strain>
    </source>
</reference>
<evidence type="ECO:0000256" key="8">
    <source>
        <dbReference type="ARBA" id="ARBA00022927"/>
    </source>
</evidence>
<dbReference type="GO" id="GO:0000814">
    <property type="term" value="C:ESCRT II complex"/>
    <property type="evidence" value="ECO:0007669"/>
    <property type="project" value="UniProtKB-UniRule"/>
</dbReference>
<evidence type="ECO:0000313" key="14">
    <source>
        <dbReference type="EMBL" id="ORX42448.1"/>
    </source>
</evidence>
<dbReference type="SMART" id="SM00547">
    <property type="entry name" value="ZnF_RBZ"/>
    <property type="match status" value="3"/>
</dbReference>
<evidence type="ECO:0000313" key="15">
    <source>
        <dbReference type="Proteomes" id="UP000193719"/>
    </source>
</evidence>
<keyword evidence="8 10" id="KW-0653">Protein transport</keyword>
<comment type="subcellular location">
    <subcellularLocation>
        <location evidence="10">Cytoplasm</location>
    </subcellularLocation>
    <subcellularLocation>
        <location evidence="10">Endosome</location>
    </subcellularLocation>
</comment>
<keyword evidence="15" id="KW-1185">Reference proteome</keyword>
<comment type="subunit">
    <text evidence="10">Component of the endosomal sorting complex required for transport II (ESCRT-II).</text>
</comment>
<dbReference type="Gene3D" id="1.10.10.10">
    <property type="entry name" value="Winged helix-like DNA-binding domain superfamily/Winged helix DNA-binding domain"/>
    <property type="match status" value="1"/>
</dbReference>
<dbReference type="PANTHER" id="PTHR13128">
    <property type="entry name" value="VACUOLAR PROTEIN-SORTING-ASSOCIATED PROTEIN 36"/>
    <property type="match status" value="1"/>
</dbReference>
<dbReference type="PANTHER" id="PTHR13128:SF12">
    <property type="entry name" value="VACUOLAR PROTEIN-SORTING-ASSOCIATED PROTEIN 36"/>
    <property type="match status" value="1"/>
</dbReference>
<reference evidence="14 15" key="1">
    <citation type="submission" date="2016-08" db="EMBL/GenBank/DDBJ databases">
        <title>Genomes of anaerobic fungi encode conserved fungal cellulosomes for biomass hydrolysis.</title>
        <authorList>
            <consortium name="DOE Joint Genome Institute"/>
            <person name="Haitjema C.H."/>
            <person name="Gilmore S.P."/>
            <person name="Henske J.K."/>
            <person name="Solomon K.V."/>
            <person name="De Groot R."/>
            <person name="Kuo A."/>
            <person name="Mondo S.J."/>
            <person name="Salamov A.A."/>
            <person name="Labutti K."/>
            <person name="Zhao Z."/>
            <person name="Chiniquy J."/>
            <person name="Barry K."/>
            <person name="Brewer H.M."/>
            <person name="Purvine S.O."/>
            <person name="Wright A.T."/>
            <person name="Boxma B."/>
            <person name="Van Alen T."/>
            <person name="Hackstein J.H."/>
            <person name="Baker S.E."/>
            <person name="Grigoriev I.V."/>
            <person name="O'Malley M.A."/>
        </authorList>
    </citation>
    <scope>NUCLEOTIDE SEQUENCE [LARGE SCALE GENOMIC DNA]</scope>
    <source>
        <strain evidence="15">finn</strain>
    </source>
</reference>
<dbReference type="InterPro" id="IPR001876">
    <property type="entry name" value="Znf_RanBP2"/>
</dbReference>
<evidence type="ECO:0000256" key="5">
    <source>
        <dbReference type="ARBA" id="ARBA00022723"/>
    </source>
</evidence>
<comment type="function">
    <text evidence="10">Component of the ESCRT-II complex (endosomal sorting complex required for transport II), which is required for multivesicular body (MVB) formation and sorting of endosomal cargo proteins into MVBs.</text>
</comment>
<dbReference type="GO" id="GO:0031902">
    <property type="term" value="C:late endosome membrane"/>
    <property type="evidence" value="ECO:0007669"/>
    <property type="project" value="UniProtKB-UniRule"/>
</dbReference>
<dbReference type="Gene3D" id="2.30.29.30">
    <property type="entry name" value="Pleckstrin-homology domain (PH domain)/Phosphotyrosine-binding domain (PTB)"/>
    <property type="match status" value="1"/>
</dbReference>
<comment type="similarity">
    <text evidence="1 10">Belongs to the VPS36 family.</text>
</comment>
<dbReference type="Pfam" id="PF04157">
    <property type="entry name" value="EAP30"/>
    <property type="match status" value="1"/>
</dbReference>
<dbReference type="InterPro" id="IPR021648">
    <property type="entry name" value="GLUE_dom"/>
</dbReference>
<dbReference type="GO" id="GO:0008270">
    <property type="term" value="F:zinc ion binding"/>
    <property type="evidence" value="ECO:0007669"/>
    <property type="project" value="UniProtKB-KW"/>
</dbReference>
<feature type="compositionally biased region" description="Basic and acidic residues" evidence="11">
    <location>
        <begin position="142"/>
        <end position="155"/>
    </location>
</feature>
<keyword evidence="3 10" id="KW-0813">Transport</keyword>
<evidence type="ECO:0000256" key="10">
    <source>
        <dbReference type="RuleBase" id="RU367095"/>
    </source>
</evidence>
<keyword evidence="6 9" id="KW-0863">Zinc-finger</keyword>
<evidence type="ECO:0000256" key="1">
    <source>
        <dbReference type="ARBA" id="ARBA00009697"/>
    </source>
</evidence>
<dbReference type="InterPro" id="IPR011993">
    <property type="entry name" value="PH-like_dom_sf"/>
</dbReference>
<dbReference type="Pfam" id="PF00641">
    <property type="entry name" value="Zn_ribbon_RanBP"/>
    <property type="match status" value="1"/>
</dbReference>
<dbReference type="PROSITE" id="PS51495">
    <property type="entry name" value="GLUE"/>
    <property type="match status" value="1"/>
</dbReference>
<evidence type="ECO:0000256" key="2">
    <source>
        <dbReference type="ARBA" id="ARBA00017953"/>
    </source>
</evidence>
<keyword evidence="10" id="KW-0967">Endosome</keyword>
<feature type="domain" description="GLUE N-terminal" evidence="13">
    <location>
        <begin position="6"/>
        <end position="398"/>
    </location>
</feature>
<dbReference type="GO" id="GO:0043130">
    <property type="term" value="F:ubiquitin binding"/>
    <property type="evidence" value="ECO:0007669"/>
    <property type="project" value="UniProtKB-UniRule"/>
</dbReference>
<dbReference type="Gene3D" id="6.10.140.260">
    <property type="match status" value="1"/>
</dbReference>
<evidence type="ECO:0000256" key="7">
    <source>
        <dbReference type="ARBA" id="ARBA00022833"/>
    </source>
</evidence>
<protein>
    <recommendedName>
        <fullName evidence="2 10">Vacuolar protein-sorting-associated protein 36</fullName>
    </recommendedName>
    <alternativeName>
        <fullName evidence="10">ESCRT-II complex subunit VPS36</fullName>
    </alternativeName>
</protein>
<dbReference type="SUPFAM" id="SSF46785">
    <property type="entry name" value="Winged helix' DNA-binding domain"/>
    <property type="match status" value="1"/>
</dbReference>
<dbReference type="EMBL" id="MCFH01000064">
    <property type="protein sequence ID" value="ORX42448.1"/>
    <property type="molecule type" value="Genomic_DNA"/>
</dbReference>
<dbReference type="InterPro" id="IPR036390">
    <property type="entry name" value="WH_DNA-bd_sf"/>
</dbReference>
<feature type="compositionally biased region" description="Polar residues" evidence="11">
    <location>
        <begin position="160"/>
        <end position="169"/>
    </location>
</feature>
<sequence length="570" mass="64364">MDFDTFELTTNNYPVLQNNEKIVKRQNNVTILTNKQKYQRGILYLTNLRLLWLKLGSIENKTVAINLEDIISKETNSNILSASTIKLEINKSKKKDESSNDNNKENVSLEEWECQICNQMNNGADTVCVLCGVPKIEDKGSVDEIDNKPKKKNDAYSKPPVSSTSGYVKNDYNKNNNLSLSFSPISLNKSLPEKPKEILKYECPACTFINEGNNDQCKVCMTRLDGVKPLPPPRTKPIICSICFYSNEPDATVCSICSMPLKYCASSFDSEFSNTNNNNNNNLLFPSSNSYINSASSIHYPTLAETSNISIPNGYDVINPYSNISMDDTSKETDDDDNDDDDFENTTPVTPSQVSSLNNLKQDTIKVKLLFKSGQTAFYSDLSTTLKEEQWKKVNVIENKTSKVQRIGVAGVIRNIQESQKNTNEIMNQAFQDLNNLMKKASEMVAIAESISQKINKDNSMEGSKEQNQLKEIMHELGISNPVTKKSTGGVYYQELAKQLSRFIIKLFEKHNNVMTLPEIYCLYNRARGVELVSPEDLYKACNMFEKLQIPLKLRKFQSGLIIVEDDIFT</sequence>
<evidence type="ECO:0000259" key="12">
    <source>
        <dbReference type="PROSITE" id="PS50199"/>
    </source>
</evidence>
<dbReference type="InterPro" id="IPR036388">
    <property type="entry name" value="WH-like_DNA-bd_sf"/>
</dbReference>
<accession>A0A1Y1UWF7</accession>
<dbReference type="OrthoDB" id="271448at2759"/>
<dbReference type="Proteomes" id="UP000193719">
    <property type="component" value="Unassembled WGS sequence"/>
</dbReference>
<dbReference type="FunFam" id="1.10.10.10:FF:000416">
    <property type="entry name" value="Vacuolar protein-sorting-associated protein 36"/>
    <property type="match status" value="1"/>
</dbReference>
<dbReference type="Pfam" id="PF11605">
    <property type="entry name" value="Vps36_ESCRT-II"/>
    <property type="match status" value="1"/>
</dbReference>
<dbReference type="STRING" id="1754191.A0A1Y1UWF7"/>
<dbReference type="GO" id="GO:0032266">
    <property type="term" value="F:phosphatidylinositol-3-phosphate binding"/>
    <property type="evidence" value="ECO:0007669"/>
    <property type="project" value="UniProtKB-UniRule"/>
</dbReference>
<evidence type="ECO:0000256" key="3">
    <source>
        <dbReference type="ARBA" id="ARBA00022448"/>
    </source>
</evidence>
<evidence type="ECO:0000256" key="11">
    <source>
        <dbReference type="SAM" id="MobiDB-lite"/>
    </source>
</evidence>
<dbReference type="SUPFAM" id="SSF50729">
    <property type="entry name" value="PH domain-like"/>
    <property type="match status" value="1"/>
</dbReference>
<evidence type="ECO:0000256" key="4">
    <source>
        <dbReference type="ARBA" id="ARBA00022490"/>
    </source>
</evidence>
<organism evidence="14 15">
    <name type="scientific">Piromyces finnis</name>
    <dbReference type="NCBI Taxonomy" id="1754191"/>
    <lineage>
        <taxon>Eukaryota</taxon>
        <taxon>Fungi</taxon>
        <taxon>Fungi incertae sedis</taxon>
        <taxon>Chytridiomycota</taxon>
        <taxon>Chytridiomycota incertae sedis</taxon>
        <taxon>Neocallimastigomycetes</taxon>
        <taxon>Neocallimastigales</taxon>
        <taxon>Neocallimastigaceae</taxon>
        <taxon>Piromyces</taxon>
    </lineage>
</organism>
<proteinExistence type="inferred from homology"/>
<name>A0A1Y1UWF7_9FUNG</name>
<feature type="compositionally biased region" description="Acidic residues" evidence="11">
    <location>
        <begin position="333"/>
        <end position="344"/>
    </location>
</feature>
<dbReference type="InterPro" id="IPR040608">
    <property type="entry name" value="Snf8/Vps36"/>
</dbReference>
<comment type="caution">
    <text evidence="14">The sequence shown here is derived from an EMBL/GenBank/DDBJ whole genome shotgun (WGS) entry which is preliminary data.</text>
</comment>
<dbReference type="AlphaFoldDB" id="A0A1Y1UWF7"/>
<dbReference type="PROSITE" id="PS50199">
    <property type="entry name" value="ZF_RANBP2_2"/>
    <property type="match status" value="1"/>
</dbReference>
<dbReference type="GO" id="GO:0043328">
    <property type="term" value="P:protein transport to vacuole involved in ubiquitin-dependent protein catabolic process via the multivesicular body sorting pathway"/>
    <property type="evidence" value="ECO:0007669"/>
    <property type="project" value="UniProtKB-UniRule"/>
</dbReference>
<feature type="region of interest" description="Disordered" evidence="11">
    <location>
        <begin position="142"/>
        <end position="169"/>
    </location>
</feature>
<keyword evidence="4 10" id="KW-0963">Cytoplasm</keyword>
<dbReference type="PROSITE" id="PS01358">
    <property type="entry name" value="ZF_RANBP2_1"/>
    <property type="match status" value="1"/>
</dbReference>
<evidence type="ECO:0000256" key="9">
    <source>
        <dbReference type="PROSITE-ProRule" id="PRU00322"/>
    </source>
</evidence>
<feature type="region of interest" description="Disordered" evidence="11">
    <location>
        <begin position="322"/>
        <end position="355"/>
    </location>
</feature>
<dbReference type="InterPro" id="IPR037855">
    <property type="entry name" value="Vps36"/>
</dbReference>
<gene>
    <name evidence="14" type="ORF">BCR36DRAFT_587157</name>
</gene>
<keyword evidence="7" id="KW-0862">Zinc</keyword>